<reference evidence="1" key="1">
    <citation type="submission" date="2024-06" db="EMBL/GenBank/DDBJ databases">
        <title>Genomic Encyclopedia of Type Strains, Phase IV (KMG-IV): sequencing the most valuable type-strain genomes for metagenomic binning, comparative biology and taxonomic classification.</title>
        <authorList>
            <person name="Goeker M."/>
        </authorList>
    </citation>
    <scope>NUCLEOTIDE SEQUENCE</scope>
    <source>
        <strain evidence="1">SJCon</strain>
    </source>
</reference>
<name>A0ACC6TH23_9MICC</name>
<organism evidence="1 2">
    <name type="scientific">Arthrobacter nitrophenolicus</name>
    <dbReference type="NCBI Taxonomy" id="683150"/>
    <lineage>
        <taxon>Bacteria</taxon>
        <taxon>Bacillati</taxon>
        <taxon>Actinomycetota</taxon>
        <taxon>Actinomycetes</taxon>
        <taxon>Micrococcales</taxon>
        <taxon>Micrococcaceae</taxon>
        <taxon>Arthrobacter</taxon>
    </lineage>
</organism>
<proteinExistence type="predicted"/>
<keyword evidence="1" id="KW-0560">Oxidoreductase</keyword>
<keyword evidence="2" id="KW-1185">Reference proteome</keyword>
<dbReference type="EMBL" id="JBEPNJ010000010">
    <property type="protein sequence ID" value="MET3773009.1"/>
    <property type="molecule type" value="Genomic_DNA"/>
</dbReference>
<dbReference type="EC" id="1.5.3.19" evidence="1"/>
<comment type="caution">
    <text evidence="1">The sequence shown here is derived from an EMBL/GenBank/DDBJ whole genome shotgun (WGS) entry which is preliminary data.</text>
</comment>
<accession>A0ACC6TH23</accession>
<dbReference type="Proteomes" id="UP001549207">
    <property type="component" value="Unassembled WGS sequence"/>
</dbReference>
<evidence type="ECO:0000313" key="2">
    <source>
        <dbReference type="Proteomes" id="UP001549207"/>
    </source>
</evidence>
<sequence>MDRLVDRTVSANMFTDTSHDPLPTHVRTIVIGGGIIGASIAYHLSVAGENDTLLLESNVLGSGTSWHAAGLVTGARGTTTMTKLAKYGLDFYGQLEQMSGLDVSFQRCGSLSVARTAGRVDELLYAKDVADQQGVRTEWLTEDRYKELWPLATYSGVAGALLLPDDGHINPGHATVALAKLAHSFGTQIRENVAVLKILRQGDLVVGVLTDQGIVHCDRVILACGLWTRDLAATAGVKVPLYAAEHIHVRSAEISGAVPELPVYRDLDNSYYIRHEAGRLLVGAFEPDGLPRALEEVPSNGFAEFEPEWEHFAPIRAKAEGVVPALSSAGFDRFLNAPESFTPDANFAVGETSELSNLFVAAGFNSQGIIFAPGIGKELAEWVISGTPGFDSSSVDVQRFSGHQNNRKYLKARTKEGLGRLYAMHWPNLQMETGRNVRRTPLHGRLAELGACFGEVNGGERANWYGAPGTSPTYDYSYGRPTWFDRVAEEHKAAREGVVLFDLSPFAKFEVAGPDALEVCQTAATADIDVETDKAVYTLFLNERAGIELDGTITRLGPDRFLVVTPSFTQQKTAAYLNRIARGKAAVVFDCTAALATIGVMGPKSRELLSRVSPEDWSDDAQKYTHGRTVEIAEGYAYSLRVSFVGELGYELYPSADIATNVLDALWEAGQDLGVKLAGYHALDSLRSEKGFRHLGHDIGPIDDPYSAGLRFTISMDKPGGFVGKDALLKLDPAAPAHRTVYVALEDPEPVFVHDETVYCNGQPVGRMTSGSYGHTLGSAVGIAAIEPDVDLSGDFEVRCKGRLYPAKVSRRPFYDPKGERLRG</sequence>
<protein>
    <submittedName>
        <fullName evidence="1">4-methylaminobutanoate oxidase (Formaldehyde-forming)</fullName>
        <ecNumber evidence="1">1.5.3.19</ecNumber>
    </submittedName>
</protein>
<evidence type="ECO:0000313" key="1">
    <source>
        <dbReference type="EMBL" id="MET3773009.1"/>
    </source>
</evidence>
<gene>
    <name evidence="1" type="ORF">ABIC98_002669</name>
</gene>